<dbReference type="EMBL" id="WUAV01000002">
    <property type="protein sequence ID" value="KAF1767917.1"/>
    <property type="molecule type" value="Genomic_DNA"/>
</dbReference>
<reference evidence="1 2" key="1">
    <citation type="submission" date="2019-12" db="EMBL/GenBank/DDBJ databases">
        <title>Chromosome-level assembly of the Caenorhabditis remanei genome.</title>
        <authorList>
            <person name="Teterina A.A."/>
            <person name="Willis J.H."/>
            <person name="Phillips P.C."/>
        </authorList>
    </citation>
    <scope>NUCLEOTIDE SEQUENCE [LARGE SCALE GENOMIC DNA]</scope>
    <source>
        <strain evidence="1 2">PX506</strain>
        <tissue evidence="1">Whole organism</tissue>
    </source>
</reference>
<organism evidence="1 2">
    <name type="scientific">Caenorhabditis remanei</name>
    <name type="common">Caenorhabditis vulgaris</name>
    <dbReference type="NCBI Taxonomy" id="31234"/>
    <lineage>
        <taxon>Eukaryota</taxon>
        <taxon>Metazoa</taxon>
        <taxon>Ecdysozoa</taxon>
        <taxon>Nematoda</taxon>
        <taxon>Chromadorea</taxon>
        <taxon>Rhabditida</taxon>
        <taxon>Rhabditina</taxon>
        <taxon>Rhabditomorpha</taxon>
        <taxon>Rhabditoidea</taxon>
        <taxon>Rhabditidae</taxon>
        <taxon>Peloderinae</taxon>
        <taxon>Caenorhabditis</taxon>
    </lineage>
</organism>
<comment type="caution">
    <text evidence="1">The sequence shown here is derived from an EMBL/GenBank/DDBJ whole genome shotgun (WGS) entry which is preliminary data.</text>
</comment>
<protein>
    <recommendedName>
        <fullName evidence="3">DUF38 domain-containing protein</fullName>
    </recommendedName>
</protein>
<dbReference type="PANTHER" id="PTHR31379">
    <property type="entry name" value="F-BOX C PROTEIN-RELATED-RELATED"/>
    <property type="match status" value="1"/>
</dbReference>
<dbReference type="KEGG" id="crq:GCK72_007877"/>
<evidence type="ECO:0000313" key="2">
    <source>
        <dbReference type="Proteomes" id="UP000483820"/>
    </source>
</evidence>
<dbReference type="AlphaFoldDB" id="A0A6A5HNM1"/>
<dbReference type="PANTHER" id="PTHR31379:SF1">
    <property type="entry name" value="F-BOX C PROTEIN-RELATED"/>
    <property type="match status" value="1"/>
</dbReference>
<proteinExistence type="predicted"/>
<evidence type="ECO:0000313" key="1">
    <source>
        <dbReference type="EMBL" id="KAF1767917.1"/>
    </source>
</evidence>
<dbReference type="InterPro" id="IPR021942">
    <property type="entry name" value="DUF3557"/>
</dbReference>
<accession>A0A6A5HNM1</accession>
<sequence length="305" mass="35166">MPLLLSYPGLRSILEHLEAVKRAHIIARSPGLQKINKLIPLCLKDLCINSNDMTINKLWITCDKDGVNFAMNRKIFIRQSAESQEDKMKKLINFYICGRSIIHVGRLSWDTDFLPVDLKLRVNSLSVFSHWEFEAAIPSIDPRSFPLKTMITRPETSNFDDQIVQLAETLILHVVTHRIVSVEDLKKLNNKTVVFEDFSSSRVDIIPLIKYHIETKKDIGTTFVIPTDCNTDKYSINEMLYEFEQAFGDFRCDLDDVNERFIPGSYKFSIPINNESRIQVYAIEDPEKDGRWKIVIRPVSEVSGL</sequence>
<name>A0A6A5HNM1_CAERE</name>
<dbReference type="CTD" id="9826679"/>
<dbReference type="Pfam" id="PF12078">
    <property type="entry name" value="DUF3557"/>
    <property type="match status" value="1"/>
</dbReference>
<dbReference type="GeneID" id="9826679"/>
<gene>
    <name evidence="1" type="ORF">GCK72_007877</name>
</gene>
<dbReference type="Proteomes" id="UP000483820">
    <property type="component" value="Chromosome II"/>
</dbReference>
<evidence type="ECO:0008006" key="3">
    <source>
        <dbReference type="Google" id="ProtNLM"/>
    </source>
</evidence>
<dbReference type="RefSeq" id="XP_053590701.1">
    <property type="nucleotide sequence ID" value="XM_053726507.1"/>
</dbReference>